<evidence type="ECO:0000256" key="1">
    <source>
        <dbReference type="SAM" id="SignalP"/>
    </source>
</evidence>
<name>A0A1X6P7E5_PORUM</name>
<reference evidence="2 3" key="1">
    <citation type="submission" date="2017-03" db="EMBL/GenBank/DDBJ databases">
        <title>WGS assembly of Porphyra umbilicalis.</title>
        <authorList>
            <person name="Brawley S.H."/>
            <person name="Blouin N.A."/>
            <person name="Ficko-Blean E."/>
            <person name="Wheeler G.L."/>
            <person name="Lohr M."/>
            <person name="Goodson H.V."/>
            <person name="Jenkins J.W."/>
            <person name="Blaby-Haas C.E."/>
            <person name="Helliwell K.E."/>
            <person name="Chan C."/>
            <person name="Marriage T."/>
            <person name="Bhattacharya D."/>
            <person name="Klein A.S."/>
            <person name="Badis Y."/>
            <person name="Brodie J."/>
            <person name="Cao Y."/>
            <person name="Collen J."/>
            <person name="Dittami S.M."/>
            <person name="Gachon C.M."/>
            <person name="Green B.R."/>
            <person name="Karpowicz S."/>
            <person name="Kim J.W."/>
            <person name="Kudahl U."/>
            <person name="Lin S."/>
            <person name="Michel G."/>
            <person name="Mittag M."/>
            <person name="Olson B.J."/>
            <person name="Pangilinan J."/>
            <person name="Peng Y."/>
            <person name="Qiu H."/>
            <person name="Shu S."/>
            <person name="Singer J.T."/>
            <person name="Smith A.G."/>
            <person name="Sprecher B.N."/>
            <person name="Wagner V."/>
            <person name="Wang W."/>
            <person name="Wang Z.-Y."/>
            <person name="Yan J."/>
            <person name="Yarish C."/>
            <person name="Zoeuner-Riek S."/>
            <person name="Zhuang Y."/>
            <person name="Zou Y."/>
            <person name="Lindquist E.A."/>
            <person name="Grimwood J."/>
            <person name="Barry K."/>
            <person name="Rokhsar D.S."/>
            <person name="Schmutz J."/>
            <person name="Stiller J.W."/>
            <person name="Grossman A.R."/>
            <person name="Prochnik S.E."/>
        </authorList>
    </citation>
    <scope>NUCLEOTIDE SEQUENCE [LARGE SCALE GENOMIC DNA]</scope>
    <source>
        <strain evidence="2">4086291</strain>
    </source>
</reference>
<sequence>MASDRGRCTRWVGAALVLAAGTLGAAADTTAHSWLVKPLENTWDNSCRVGGTGGRDWKNCLGPCSRTNRRHNYEVATYRRGQTIPVVYTKNNHYGGFLRLSLVPVKHRDDPWTHDRNAFRWSCWSAGEVDCPKRNEFECGNDNHGRRYQQWVTIPPVFEDGLYVLGFVWYGGGYRQGTYWSCADVRIAGGPLQDNFNPVFVHDRCMSNTNALYQCSTQPCMQEEQWGKPREFEDGRRPGALNRWNVQQ</sequence>
<proteinExistence type="predicted"/>
<dbReference type="OrthoDB" id="2342176at2759"/>
<dbReference type="AlphaFoldDB" id="A0A1X6P7E5"/>
<feature type="chain" id="PRO_5012575338" description="Chitin-binding type-4 domain-containing protein" evidence="1">
    <location>
        <begin position="28"/>
        <end position="248"/>
    </location>
</feature>
<dbReference type="Proteomes" id="UP000218209">
    <property type="component" value="Unassembled WGS sequence"/>
</dbReference>
<accession>A0A1X6P7E5</accession>
<evidence type="ECO:0000313" key="3">
    <source>
        <dbReference type="Proteomes" id="UP000218209"/>
    </source>
</evidence>
<dbReference type="Gene3D" id="2.70.50.70">
    <property type="match status" value="1"/>
</dbReference>
<feature type="signal peptide" evidence="1">
    <location>
        <begin position="1"/>
        <end position="27"/>
    </location>
</feature>
<keyword evidence="3" id="KW-1185">Reference proteome</keyword>
<protein>
    <recommendedName>
        <fullName evidence="4">Chitin-binding type-4 domain-containing protein</fullName>
    </recommendedName>
</protein>
<evidence type="ECO:0000313" key="2">
    <source>
        <dbReference type="EMBL" id="OSX76778.1"/>
    </source>
</evidence>
<organism evidence="2 3">
    <name type="scientific">Porphyra umbilicalis</name>
    <name type="common">Purple laver</name>
    <name type="synonym">Red alga</name>
    <dbReference type="NCBI Taxonomy" id="2786"/>
    <lineage>
        <taxon>Eukaryota</taxon>
        <taxon>Rhodophyta</taxon>
        <taxon>Bangiophyceae</taxon>
        <taxon>Bangiales</taxon>
        <taxon>Bangiaceae</taxon>
        <taxon>Porphyra</taxon>
    </lineage>
</organism>
<dbReference type="EMBL" id="KV918856">
    <property type="protein sequence ID" value="OSX76778.1"/>
    <property type="molecule type" value="Genomic_DNA"/>
</dbReference>
<keyword evidence="1" id="KW-0732">Signal</keyword>
<gene>
    <name evidence="2" type="ORF">BU14_0176s0020</name>
</gene>
<evidence type="ECO:0008006" key="4">
    <source>
        <dbReference type="Google" id="ProtNLM"/>
    </source>
</evidence>